<feature type="region of interest" description="Disordered" evidence="1">
    <location>
        <begin position="59"/>
        <end position="169"/>
    </location>
</feature>
<comment type="caution">
    <text evidence="2">The sequence shown here is derived from an EMBL/GenBank/DDBJ whole genome shotgun (WGS) entry which is preliminary data.</text>
</comment>
<keyword evidence="3" id="KW-1185">Reference proteome</keyword>
<sequence length="169" mass="18224">MSRPSTRTTAAGRHLLSRWHAPKREEVPAVGGGGTTSGLVRQWACRMVVYFVGPGLGTIRTERTTRSPRRRRHDSSDDGILARGSARWKRARERHEDDEGNDNEQGPHGGRCCLGAAAAGAGATERLISRGKRARGSRGGQRLAGNDRGGQRLAGNDGDDRTGRDVFNG</sequence>
<organism evidence="2 3">
    <name type="scientific">Thalassiosira oceanica</name>
    <name type="common">Marine diatom</name>
    <dbReference type="NCBI Taxonomy" id="159749"/>
    <lineage>
        <taxon>Eukaryota</taxon>
        <taxon>Sar</taxon>
        <taxon>Stramenopiles</taxon>
        <taxon>Ochrophyta</taxon>
        <taxon>Bacillariophyta</taxon>
        <taxon>Coscinodiscophyceae</taxon>
        <taxon>Thalassiosirophycidae</taxon>
        <taxon>Thalassiosirales</taxon>
        <taxon>Thalassiosiraceae</taxon>
        <taxon>Thalassiosira</taxon>
    </lineage>
</organism>
<evidence type="ECO:0000313" key="3">
    <source>
        <dbReference type="Proteomes" id="UP000266841"/>
    </source>
</evidence>
<feature type="non-terminal residue" evidence="2">
    <location>
        <position position="169"/>
    </location>
</feature>
<dbReference type="AlphaFoldDB" id="K0RQP2"/>
<protein>
    <submittedName>
        <fullName evidence="2">Uncharacterized protein</fullName>
    </submittedName>
</protein>
<name>K0RQP2_THAOC</name>
<dbReference type="EMBL" id="AGNL01032467">
    <property type="protein sequence ID" value="EJK56088.1"/>
    <property type="molecule type" value="Genomic_DNA"/>
</dbReference>
<evidence type="ECO:0000313" key="2">
    <source>
        <dbReference type="EMBL" id="EJK56088.1"/>
    </source>
</evidence>
<evidence type="ECO:0000256" key="1">
    <source>
        <dbReference type="SAM" id="MobiDB-lite"/>
    </source>
</evidence>
<accession>K0RQP2</accession>
<feature type="region of interest" description="Disordered" evidence="1">
    <location>
        <begin position="1"/>
        <end position="36"/>
    </location>
</feature>
<dbReference type="Proteomes" id="UP000266841">
    <property type="component" value="Unassembled WGS sequence"/>
</dbReference>
<gene>
    <name evidence="2" type="ORF">THAOC_24090</name>
</gene>
<reference evidence="2 3" key="1">
    <citation type="journal article" date="2012" name="Genome Biol.">
        <title>Genome and low-iron response of an oceanic diatom adapted to chronic iron limitation.</title>
        <authorList>
            <person name="Lommer M."/>
            <person name="Specht M."/>
            <person name="Roy A.S."/>
            <person name="Kraemer L."/>
            <person name="Andreson R."/>
            <person name="Gutowska M.A."/>
            <person name="Wolf J."/>
            <person name="Bergner S.V."/>
            <person name="Schilhabel M.B."/>
            <person name="Klostermeier U.C."/>
            <person name="Beiko R.G."/>
            <person name="Rosenstiel P."/>
            <person name="Hippler M."/>
            <person name="Laroche J."/>
        </authorList>
    </citation>
    <scope>NUCLEOTIDE SEQUENCE [LARGE SCALE GENOMIC DNA]</scope>
    <source>
        <strain evidence="2 3">CCMP1005</strain>
    </source>
</reference>
<proteinExistence type="predicted"/>
<feature type="compositionally biased region" description="Basic and acidic residues" evidence="1">
    <location>
        <begin position="158"/>
        <end position="169"/>
    </location>
</feature>